<dbReference type="Proteomes" id="UP000271031">
    <property type="component" value="Unassembled WGS sequence"/>
</dbReference>
<dbReference type="InterPro" id="IPR029058">
    <property type="entry name" value="AB_hydrolase_fold"/>
</dbReference>
<name>A0A3M8CZT9_9BACL</name>
<keyword evidence="5" id="KW-1185">Reference proteome</keyword>
<accession>A0A3M8CZT9</accession>
<dbReference type="InterPro" id="IPR013094">
    <property type="entry name" value="AB_hydrolase_3"/>
</dbReference>
<comment type="caution">
    <text evidence="4">The sequence shown here is derived from an EMBL/GenBank/DDBJ whole genome shotgun (WGS) entry which is preliminary data.</text>
</comment>
<comment type="similarity">
    <text evidence="1">Belongs to the 'GDXG' lipolytic enzyme family.</text>
</comment>
<dbReference type="PANTHER" id="PTHR48081">
    <property type="entry name" value="AB HYDROLASE SUPERFAMILY PROTEIN C4A8.06C"/>
    <property type="match status" value="1"/>
</dbReference>
<dbReference type="InterPro" id="IPR002168">
    <property type="entry name" value="Lipase_GDXG_HIS_AS"/>
</dbReference>
<evidence type="ECO:0000259" key="3">
    <source>
        <dbReference type="Pfam" id="PF07859"/>
    </source>
</evidence>
<dbReference type="OrthoDB" id="9815425at2"/>
<dbReference type="Gene3D" id="3.40.50.1820">
    <property type="entry name" value="alpha/beta hydrolase"/>
    <property type="match status" value="1"/>
</dbReference>
<proteinExistence type="inferred from homology"/>
<reference evidence="4 5" key="1">
    <citation type="submission" date="2018-10" db="EMBL/GenBank/DDBJ databases">
        <title>Phylogenomics of Brevibacillus.</title>
        <authorList>
            <person name="Dunlap C."/>
        </authorList>
    </citation>
    <scope>NUCLEOTIDE SEQUENCE [LARGE SCALE GENOMIC DNA]</scope>
    <source>
        <strain evidence="4 5">JCM 15716</strain>
    </source>
</reference>
<dbReference type="SUPFAM" id="SSF53474">
    <property type="entry name" value="alpha/beta-Hydrolases"/>
    <property type="match status" value="1"/>
</dbReference>
<dbReference type="InterPro" id="IPR050300">
    <property type="entry name" value="GDXG_lipolytic_enzyme"/>
</dbReference>
<evidence type="ECO:0000256" key="2">
    <source>
        <dbReference type="ARBA" id="ARBA00022801"/>
    </source>
</evidence>
<feature type="domain" description="Alpha/beta hydrolase fold-3" evidence="3">
    <location>
        <begin position="79"/>
        <end position="285"/>
    </location>
</feature>
<evidence type="ECO:0000313" key="5">
    <source>
        <dbReference type="Proteomes" id="UP000271031"/>
    </source>
</evidence>
<gene>
    <name evidence="4" type="ORF">EDM56_26370</name>
</gene>
<organism evidence="4 5">
    <name type="scientific">Brevibacillus fluminis</name>
    <dbReference type="NCBI Taxonomy" id="511487"/>
    <lineage>
        <taxon>Bacteria</taxon>
        <taxon>Bacillati</taxon>
        <taxon>Bacillota</taxon>
        <taxon>Bacilli</taxon>
        <taxon>Bacillales</taxon>
        <taxon>Paenibacillaceae</taxon>
        <taxon>Brevibacillus</taxon>
    </lineage>
</organism>
<dbReference type="PROSITE" id="PS01173">
    <property type="entry name" value="LIPASE_GDXG_HIS"/>
    <property type="match status" value="1"/>
</dbReference>
<keyword evidence="2 4" id="KW-0378">Hydrolase</keyword>
<dbReference type="GO" id="GO:0016787">
    <property type="term" value="F:hydrolase activity"/>
    <property type="evidence" value="ECO:0007669"/>
    <property type="project" value="UniProtKB-KW"/>
</dbReference>
<protein>
    <submittedName>
        <fullName evidence="4">Alpha/beta hydrolase</fullName>
    </submittedName>
</protein>
<evidence type="ECO:0000256" key="1">
    <source>
        <dbReference type="ARBA" id="ARBA00010515"/>
    </source>
</evidence>
<evidence type="ECO:0000313" key="4">
    <source>
        <dbReference type="EMBL" id="RNB81243.1"/>
    </source>
</evidence>
<dbReference type="Pfam" id="PF07859">
    <property type="entry name" value="Abhydrolase_3"/>
    <property type="match status" value="1"/>
</dbReference>
<dbReference type="AlphaFoldDB" id="A0A3M8CZT9"/>
<dbReference type="RefSeq" id="WP_122920925.1">
    <property type="nucleotide sequence ID" value="NZ_RHHQ01000023.1"/>
</dbReference>
<dbReference type="EMBL" id="RHHQ01000023">
    <property type="protein sequence ID" value="RNB81243.1"/>
    <property type="molecule type" value="Genomic_DNA"/>
</dbReference>
<sequence>MPVDIQVQKVLQKQSELGFPSLESATIEEIRQAFAYSRTQLVEIITPVASIVDTLIASPEGDIPIRIYTPEAVGVLPVMVFFHGGGFVLGDLETTDNICRFLAHHAGCIVVSVAYRLAPEHPFPSAVHDAYFATKWVSEKASSFHGDASRIAVGGESAGGNLAAVVSLLARDKSGPAINFQLLIYPAVSFSFDSPSCIECGNKYNLTLDEMIWFRSNYLANEELGALPAVSPMLAESLAELPPALVITAEFDPIRDDGEAYADRLNKFGTKAKKKRYAGMVHSFLNYSGSVEQSKIALEEIAAELRQVFQAKR</sequence>
<dbReference type="PANTHER" id="PTHR48081:SF8">
    <property type="entry name" value="ALPHA_BETA HYDROLASE FOLD-3 DOMAIN-CONTAINING PROTEIN-RELATED"/>
    <property type="match status" value="1"/>
</dbReference>
<dbReference type="FunFam" id="3.40.50.1820:FF:000089">
    <property type="entry name" value="Alpha/beta hydrolase"/>
    <property type="match status" value="1"/>
</dbReference>